<dbReference type="OrthoDB" id="10286879at2759"/>
<proteinExistence type="predicted"/>
<dbReference type="EMBL" id="NKXS01003219">
    <property type="protein sequence ID" value="PIN10457.1"/>
    <property type="molecule type" value="Genomic_DNA"/>
</dbReference>
<keyword evidence="2" id="KW-1185">Reference proteome</keyword>
<gene>
    <name evidence="1" type="ORF">CDL12_16952</name>
</gene>
<sequence>MAMLWEHGGSIAPQRPAFPIRSLGLMVIKIPLFGTGPSSLFSPIFSGIGPLRLLHIRFNSCRFLSSAISFGISPESWLSEISRYTKDVIFPISGGILPPKFWPNSPGIGPLNVPTAKSRYSRLVRLPNSRGIGPSN</sequence>
<reference evidence="2" key="1">
    <citation type="journal article" date="2018" name="Gigascience">
        <title>Genome assembly of the Pink Ipe (Handroanthus impetiginosus, Bignoniaceae), a highly valued, ecologically keystone Neotropical timber forest tree.</title>
        <authorList>
            <person name="Silva-Junior O.B."/>
            <person name="Grattapaglia D."/>
            <person name="Novaes E."/>
            <person name="Collevatti R.G."/>
        </authorList>
    </citation>
    <scope>NUCLEOTIDE SEQUENCE [LARGE SCALE GENOMIC DNA]</scope>
    <source>
        <strain evidence="2">cv. UFG-1</strain>
    </source>
</reference>
<evidence type="ECO:0000313" key="2">
    <source>
        <dbReference type="Proteomes" id="UP000231279"/>
    </source>
</evidence>
<name>A0A2G9GYU4_9LAMI</name>
<dbReference type="AlphaFoldDB" id="A0A2G9GYU4"/>
<evidence type="ECO:0000313" key="1">
    <source>
        <dbReference type="EMBL" id="PIN10457.1"/>
    </source>
</evidence>
<protein>
    <submittedName>
        <fullName evidence="1">Uncharacterized protein</fullName>
    </submittedName>
</protein>
<organism evidence="1 2">
    <name type="scientific">Handroanthus impetiginosus</name>
    <dbReference type="NCBI Taxonomy" id="429701"/>
    <lineage>
        <taxon>Eukaryota</taxon>
        <taxon>Viridiplantae</taxon>
        <taxon>Streptophyta</taxon>
        <taxon>Embryophyta</taxon>
        <taxon>Tracheophyta</taxon>
        <taxon>Spermatophyta</taxon>
        <taxon>Magnoliopsida</taxon>
        <taxon>eudicotyledons</taxon>
        <taxon>Gunneridae</taxon>
        <taxon>Pentapetalae</taxon>
        <taxon>asterids</taxon>
        <taxon>lamiids</taxon>
        <taxon>Lamiales</taxon>
        <taxon>Bignoniaceae</taxon>
        <taxon>Crescentiina</taxon>
        <taxon>Tabebuia alliance</taxon>
        <taxon>Handroanthus</taxon>
    </lineage>
</organism>
<dbReference type="Proteomes" id="UP000231279">
    <property type="component" value="Unassembled WGS sequence"/>
</dbReference>
<accession>A0A2G9GYU4</accession>
<comment type="caution">
    <text evidence="1">The sequence shown here is derived from an EMBL/GenBank/DDBJ whole genome shotgun (WGS) entry which is preliminary data.</text>
</comment>